<reference evidence="3" key="1">
    <citation type="journal article" date="2008" name="Nat. Genet.">
        <title>The Pristionchus pacificus genome provides a unique perspective on nematode lifestyle and parasitism.</title>
        <authorList>
            <person name="Dieterich C."/>
            <person name="Clifton S.W."/>
            <person name="Schuster L.N."/>
            <person name="Chinwalla A."/>
            <person name="Delehaunty K."/>
            <person name="Dinkelacker I."/>
            <person name="Fulton L."/>
            <person name="Fulton R."/>
            <person name="Godfrey J."/>
            <person name="Minx P."/>
            <person name="Mitreva M."/>
            <person name="Roeseler W."/>
            <person name="Tian H."/>
            <person name="Witte H."/>
            <person name="Yang S.P."/>
            <person name="Wilson R.K."/>
            <person name="Sommer R.J."/>
        </authorList>
    </citation>
    <scope>NUCLEOTIDE SEQUENCE [LARGE SCALE GENOMIC DNA]</scope>
    <source>
        <strain evidence="3">PS312</strain>
    </source>
</reference>
<feature type="region of interest" description="Disordered" evidence="1">
    <location>
        <begin position="1"/>
        <end position="24"/>
    </location>
</feature>
<evidence type="ECO:0000313" key="3">
    <source>
        <dbReference type="Proteomes" id="UP000005239"/>
    </source>
</evidence>
<sequence length="61" mass="6798">MATRHEQQKREGEDEDENVETEVRAAPIVELPAAGVVRDKDDDAKYIQCDCCMMANGANMV</sequence>
<evidence type="ECO:0000256" key="1">
    <source>
        <dbReference type="SAM" id="MobiDB-lite"/>
    </source>
</evidence>
<dbReference type="EnsemblMetazoa" id="PPA09376.1">
    <property type="protein sequence ID" value="PPA09376.1"/>
    <property type="gene ID" value="WBGene00098930"/>
</dbReference>
<keyword evidence="3" id="KW-1185">Reference proteome</keyword>
<accession>A0A2A6BMB1</accession>
<feature type="compositionally biased region" description="Basic and acidic residues" evidence="1">
    <location>
        <begin position="1"/>
        <end position="12"/>
    </location>
</feature>
<name>A0A2A6BMB1_PRIPA</name>
<organism evidence="2 3">
    <name type="scientific">Pristionchus pacificus</name>
    <name type="common">Parasitic nematode worm</name>
    <dbReference type="NCBI Taxonomy" id="54126"/>
    <lineage>
        <taxon>Eukaryota</taxon>
        <taxon>Metazoa</taxon>
        <taxon>Ecdysozoa</taxon>
        <taxon>Nematoda</taxon>
        <taxon>Chromadorea</taxon>
        <taxon>Rhabditida</taxon>
        <taxon>Rhabditina</taxon>
        <taxon>Diplogasteromorpha</taxon>
        <taxon>Diplogasteroidea</taxon>
        <taxon>Neodiplogasteridae</taxon>
        <taxon>Pristionchus</taxon>
    </lineage>
</organism>
<dbReference type="Proteomes" id="UP000005239">
    <property type="component" value="Unassembled WGS sequence"/>
</dbReference>
<gene>
    <name evidence="2" type="primary">WBGene00098930</name>
</gene>
<evidence type="ECO:0000313" key="2">
    <source>
        <dbReference type="EnsemblMetazoa" id="PPA09376.1"/>
    </source>
</evidence>
<reference evidence="2" key="2">
    <citation type="submission" date="2022-06" db="UniProtKB">
        <authorList>
            <consortium name="EnsemblMetazoa"/>
        </authorList>
    </citation>
    <scope>IDENTIFICATION</scope>
    <source>
        <strain evidence="2">PS312</strain>
    </source>
</reference>
<proteinExistence type="predicted"/>
<protein>
    <submittedName>
        <fullName evidence="2">Uncharacterized protein</fullName>
    </submittedName>
</protein>
<accession>A0A8R1YDA7</accession>
<dbReference type="AlphaFoldDB" id="A0A2A6BMB1"/>